<evidence type="ECO:0000256" key="9">
    <source>
        <dbReference type="ARBA" id="ARBA00037301"/>
    </source>
</evidence>
<evidence type="ECO:0000256" key="2">
    <source>
        <dbReference type="ARBA" id="ARBA00022676"/>
    </source>
</evidence>
<evidence type="ECO:0000256" key="6">
    <source>
        <dbReference type="ARBA" id="ARBA00022989"/>
    </source>
</evidence>
<comment type="catalytic activity">
    <reaction evidence="10">
        <text>3-O-(beta-D-glucosyl)-L-seryl-[EGF-like domain protein] + UDP-alpha-D-xylose = 3-O-[alpha-D-xylosyl-(1-&gt;3)-beta-D-glucosyl]-L-seryl-[EGF-like domain protein] + UDP + H(+)</text>
        <dbReference type="Rhea" id="RHEA:56064"/>
        <dbReference type="Rhea" id="RHEA-COMP:14610"/>
        <dbReference type="Rhea" id="RHEA-COMP:14611"/>
        <dbReference type="ChEBI" id="CHEBI:15378"/>
        <dbReference type="ChEBI" id="CHEBI:57632"/>
        <dbReference type="ChEBI" id="CHEBI:58223"/>
        <dbReference type="ChEBI" id="CHEBI:140575"/>
        <dbReference type="ChEBI" id="CHEBI:140576"/>
        <dbReference type="EC" id="2.4.2.42"/>
    </reaction>
</comment>
<feature type="compositionally biased region" description="Polar residues" evidence="12">
    <location>
        <begin position="1"/>
        <end position="13"/>
    </location>
</feature>
<proteinExistence type="inferred from homology"/>
<evidence type="ECO:0000256" key="8">
    <source>
        <dbReference type="ARBA" id="ARBA00023180"/>
    </source>
</evidence>
<keyword evidence="14" id="KW-1185">Reference proteome</keyword>
<evidence type="ECO:0000256" key="12">
    <source>
        <dbReference type="SAM" id="MobiDB-lite"/>
    </source>
</evidence>
<dbReference type="GO" id="GO:0016266">
    <property type="term" value="P:protein O-linked glycosylation via N-acetyl-galactosamine"/>
    <property type="evidence" value="ECO:0007669"/>
    <property type="project" value="TreeGrafter"/>
</dbReference>
<evidence type="ECO:0000256" key="11">
    <source>
        <dbReference type="RuleBase" id="RU362027"/>
    </source>
</evidence>
<feature type="region of interest" description="Disordered" evidence="12">
    <location>
        <begin position="1"/>
        <end position="24"/>
    </location>
</feature>
<evidence type="ECO:0000313" key="13">
    <source>
        <dbReference type="EMBL" id="KAK3272319.1"/>
    </source>
</evidence>
<comment type="similarity">
    <text evidence="11">Belongs to the glycosyltransferase 8 family.</text>
</comment>
<dbReference type="Pfam" id="PF01501">
    <property type="entry name" value="Glyco_transf_8"/>
    <property type="match status" value="1"/>
</dbReference>
<keyword evidence="4" id="KW-0812">Transmembrane</keyword>
<evidence type="ECO:0000256" key="5">
    <source>
        <dbReference type="ARBA" id="ARBA00022968"/>
    </source>
</evidence>
<comment type="subcellular location">
    <subcellularLocation>
        <location evidence="1">Membrane</location>
        <topology evidence="1">Single-pass type II membrane protein</topology>
    </subcellularLocation>
</comment>
<dbReference type="PANTHER" id="PTHR46012">
    <property type="entry name" value="IP22168P"/>
    <property type="match status" value="1"/>
</dbReference>
<comment type="function">
    <text evidence="9">Glycosyltransferase which elongates the O-linked glucose attached to EGF-like repeats in the extracellular domain of Notch proteins by catalyzing the addition of xylose.</text>
</comment>
<dbReference type="AlphaFoldDB" id="A0AAE0G688"/>
<evidence type="ECO:0000256" key="10">
    <source>
        <dbReference type="ARBA" id="ARBA00049181"/>
    </source>
</evidence>
<dbReference type="GO" id="GO:0016020">
    <property type="term" value="C:membrane"/>
    <property type="evidence" value="ECO:0007669"/>
    <property type="project" value="UniProtKB-SubCell"/>
</dbReference>
<protein>
    <recommendedName>
        <fullName evidence="11">Hexosyltransferase</fullName>
        <ecNumber evidence="11">2.4.1.-</ecNumber>
    </recommendedName>
</protein>
<dbReference type="InterPro" id="IPR051993">
    <property type="entry name" value="Glycosyltransferase_8"/>
</dbReference>
<dbReference type="EMBL" id="LGRX02009044">
    <property type="protein sequence ID" value="KAK3272319.1"/>
    <property type="molecule type" value="Genomic_DNA"/>
</dbReference>
<organism evidence="13 14">
    <name type="scientific">Cymbomonas tetramitiformis</name>
    <dbReference type="NCBI Taxonomy" id="36881"/>
    <lineage>
        <taxon>Eukaryota</taxon>
        <taxon>Viridiplantae</taxon>
        <taxon>Chlorophyta</taxon>
        <taxon>Pyramimonadophyceae</taxon>
        <taxon>Pyramimonadales</taxon>
        <taxon>Pyramimonadaceae</taxon>
        <taxon>Cymbomonas</taxon>
    </lineage>
</organism>
<reference evidence="13 14" key="1">
    <citation type="journal article" date="2015" name="Genome Biol. Evol.">
        <title>Comparative Genomics of a Bacterivorous Green Alga Reveals Evolutionary Causalities and Consequences of Phago-Mixotrophic Mode of Nutrition.</title>
        <authorList>
            <person name="Burns J.A."/>
            <person name="Paasch A."/>
            <person name="Narechania A."/>
            <person name="Kim E."/>
        </authorList>
    </citation>
    <scope>NUCLEOTIDE SEQUENCE [LARGE SCALE GENOMIC DNA]</scope>
    <source>
        <strain evidence="13 14">PLY_AMNH</strain>
    </source>
</reference>
<sequence length="336" mass="38470">MDDTGTTKSISAKQTKKAKTNRLTPVGSTEGITLDMHSGKLHAEFLLAFKSVLHLSSSNIHLVVFTNDLGKQTIQDDIMTPLIEGLEKARALNRTHRYVCWTPVVIQPALVRKYIRTMGFRLWTPRWALVKPFAYSLLPPYIDWVLQLDTDVILASDILELWNLRLRFNSSQAVGGAQEIAYIQGAKKLANRGINVPDMSGLNSGVVLYSAHRLQALNFSHTLVLKANLRRYPTWGDPEKVDPEKYRQLDQDLYNTVLSAFPQLKYTIPLKWNLQGCGGYNRQQVLREGVGLYHFNCLRRQIDDWRTVKVLRRRLTSITLEQSVTTRFASEVYNYY</sequence>
<dbReference type="EC" id="2.4.1.-" evidence="11"/>
<keyword evidence="5" id="KW-0735">Signal-anchor</keyword>
<gene>
    <name evidence="13" type="ORF">CYMTET_19383</name>
</gene>
<evidence type="ECO:0000256" key="3">
    <source>
        <dbReference type="ARBA" id="ARBA00022679"/>
    </source>
</evidence>
<name>A0AAE0G688_9CHLO</name>
<evidence type="ECO:0000256" key="7">
    <source>
        <dbReference type="ARBA" id="ARBA00023136"/>
    </source>
</evidence>
<comment type="caution">
    <text evidence="13">The sequence shown here is derived from an EMBL/GenBank/DDBJ whole genome shotgun (WGS) entry which is preliminary data.</text>
</comment>
<keyword evidence="3" id="KW-0808">Transferase</keyword>
<dbReference type="InterPro" id="IPR002495">
    <property type="entry name" value="Glyco_trans_8"/>
</dbReference>
<accession>A0AAE0G688</accession>
<evidence type="ECO:0000256" key="4">
    <source>
        <dbReference type="ARBA" id="ARBA00022692"/>
    </source>
</evidence>
<dbReference type="Gene3D" id="3.90.550.10">
    <property type="entry name" value="Spore Coat Polysaccharide Biosynthesis Protein SpsA, Chain A"/>
    <property type="match status" value="1"/>
</dbReference>
<keyword evidence="6" id="KW-1133">Transmembrane helix</keyword>
<evidence type="ECO:0000313" key="14">
    <source>
        <dbReference type="Proteomes" id="UP001190700"/>
    </source>
</evidence>
<dbReference type="PANTHER" id="PTHR46012:SF2">
    <property type="entry name" value="IP22168P"/>
    <property type="match status" value="1"/>
</dbReference>
<keyword evidence="2" id="KW-0328">Glycosyltransferase</keyword>
<dbReference type="SUPFAM" id="SSF53448">
    <property type="entry name" value="Nucleotide-diphospho-sugar transferases"/>
    <property type="match status" value="1"/>
</dbReference>
<evidence type="ECO:0000256" key="1">
    <source>
        <dbReference type="ARBA" id="ARBA00004606"/>
    </source>
</evidence>
<dbReference type="InterPro" id="IPR029044">
    <property type="entry name" value="Nucleotide-diphossugar_trans"/>
</dbReference>
<keyword evidence="8" id="KW-0325">Glycoprotein</keyword>
<dbReference type="Proteomes" id="UP001190700">
    <property type="component" value="Unassembled WGS sequence"/>
</dbReference>
<dbReference type="GO" id="GO:0140563">
    <property type="term" value="F:UDP-D-xylose:beta-D-glucoside alpha-1,3-D-xylosyltransferase activity"/>
    <property type="evidence" value="ECO:0007669"/>
    <property type="project" value="UniProtKB-EC"/>
</dbReference>
<keyword evidence="7" id="KW-0472">Membrane</keyword>